<dbReference type="EMBL" id="LGTL01000001">
    <property type="protein sequence ID" value="KPA85679.1"/>
    <property type="molecule type" value="Genomic_DNA"/>
</dbReference>
<dbReference type="EMBL" id="LGTL01000001">
    <property type="protein sequence ID" value="KPA85680.1"/>
    <property type="molecule type" value="Genomic_DNA"/>
</dbReference>
<feature type="compositionally biased region" description="Polar residues" evidence="2">
    <location>
        <begin position="89"/>
        <end position="99"/>
    </location>
</feature>
<dbReference type="EMBL" id="LGTL01000001">
    <property type="protein sequence ID" value="KPA85681.1"/>
    <property type="molecule type" value="Genomic_DNA"/>
</dbReference>
<feature type="compositionally biased region" description="Basic and acidic residues" evidence="2">
    <location>
        <begin position="15"/>
        <end position="35"/>
    </location>
</feature>
<keyword evidence="1" id="KW-0175">Coiled coil</keyword>
<reference evidence="3 4" key="1">
    <citation type="submission" date="2015-07" db="EMBL/GenBank/DDBJ databases">
        <title>High-quality genome of monoxenous trypanosomatid Leptomonas pyrrhocoris.</title>
        <authorList>
            <person name="Flegontov P."/>
            <person name="Butenko A."/>
            <person name="Firsov S."/>
            <person name="Vlcek C."/>
            <person name="Logacheva M.D."/>
            <person name="Field M."/>
            <person name="Filatov D."/>
            <person name="Flegontova O."/>
            <person name="Gerasimov E."/>
            <person name="Jackson A.P."/>
            <person name="Kelly S."/>
            <person name="Opperdoes F."/>
            <person name="O'Reilly A."/>
            <person name="Votypka J."/>
            <person name="Yurchenko V."/>
            <person name="Lukes J."/>
        </authorList>
    </citation>
    <scope>NUCLEOTIDE SEQUENCE [LARGE SCALE GENOMIC DNA]</scope>
    <source>
        <strain evidence="3">H10</strain>
    </source>
</reference>
<feature type="compositionally biased region" description="Polar residues" evidence="2">
    <location>
        <begin position="37"/>
        <end position="53"/>
    </location>
</feature>
<dbReference type="RefSeq" id="XP_015664119.1">
    <property type="nucleotide sequence ID" value="XM_015796111.1"/>
</dbReference>
<accession>A0A0N0DZV7</accession>
<feature type="coiled-coil region" evidence="1">
    <location>
        <begin position="408"/>
        <end position="484"/>
    </location>
</feature>
<evidence type="ECO:0000256" key="2">
    <source>
        <dbReference type="SAM" id="MobiDB-lite"/>
    </source>
</evidence>
<evidence type="ECO:0000313" key="4">
    <source>
        <dbReference type="Proteomes" id="UP000037923"/>
    </source>
</evidence>
<sequence>MSDVHDTPAVEDQDERMIAARAKADAARAAVERRRSLSSGPNERSRSAGSHHSNPADAVERSRSANGGSRRASSEGTGEVIIKHRPSSGGVTPNRSHTPVSAGAGAARRSDASAAEAAAEAQRAAAHADDAAAAAAAAAATEEKDARDDAVANDASDAHVDAARADAHDEVAADDDAAEASDATESEGVADYAAAVEELRREQEALAHDDSNLEQRLQLYSEVVGLRKELTVVQEDEERLRQQLANTEAVIAASDPEVAKEVAILEDEAQQSTLQKIWAEESEYHNPDNMDWAEIDVNNLRERVEAARAKFAAASEKADALYAQQEEAINETTDAREKEKTAIAENHEREMDNLADARANARQLASEQHYHRHRGTAKRAQPLVSKEKECQTRERRVDEVEFKTTAQVAKMKDELAELMEEVKVLKHNLDDSRETTETKLREHEAALKVIEDEGADAREMKEKLSKEEEELKELKADLQGVMHYVRAKNREEEGW</sequence>
<dbReference type="RefSeq" id="XP_015664123.1">
    <property type="nucleotide sequence ID" value="XM_015796115.1"/>
</dbReference>
<dbReference type="EMBL" id="LGTL01000001">
    <property type="protein sequence ID" value="KPA85683.1"/>
    <property type="molecule type" value="Genomic_DNA"/>
</dbReference>
<dbReference type="EMBL" id="LGTL01000001">
    <property type="protein sequence ID" value="KPA85682.1"/>
    <property type="molecule type" value="Genomic_DNA"/>
</dbReference>
<evidence type="ECO:0000313" key="3">
    <source>
        <dbReference type="EMBL" id="KPA85682.1"/>
    </source>
</evidence>
<gene>
    <name evidence="3" type="ORF">ABB37_00069</name>
</gene>
<comment type="caution">
    <text evidence="3">The sequence shown here is derived from an EMBL/GenBank/DDBJ whole genome shotgun (WGS) entry which is preliminary data.</text>
</comment>
<name>A0A0N0DZV7_LEPPY</name>
<dbReference type="RefSeq" id="XP_015664120.1">
    <property type="nucleotide sequence ID" value="XM_015796112.1"/>
</dbReference>
<dbReference type="EMBL" id="LGTL01000001">
    <property type="protein sequence ID" value="KPA85684.1"/>
    <property type="molecule type" value="Genomic_DNA"/>
</dbReference>
<protein>
    <submittedName>
        <fullName evidence="3">Uncharacterized protein</fullName>
    </submittedName>
</protein>
<dbReference type="RefSeq" id="XP_015664118.1">
    <property type="nucleotide sequence ID" value="XM_015796110.1"/>
</dbReference>
<feature type="region of interest" description="Disordered" evidence="2">
    <location>
        <begin position="368"/>
        <end position="392"/>
    </location>
</feature>
<evidence type="ECO:0000256" key="1">
    <source>
        <dbReference type="SAM" id="Coils"/>
    </source>
</evidence>
<feature type="compositionally biased region" description="Basic and acidic residues" evidence="2">
    <location>
        <begin position="141"/>
        <end position="171"/>
    </location>
</feature>
<dbReference type="GeneID" id="26900367"/>
<dbReference type="RefSeq" id="XP_015664122.1">
    <property type="nucleotide sequence ID" value="XM_015796114.1"/>
</dbReference>
<dbReference type="VEuPathDB" id="TriTrypDB:LpyrH10_01_0690"/>
<dbReference type="OMA" id="NHEREME"/>
<proteinExistence type="predicted"/>
<keyword evidence="4" id="KW-1185">Reference proteome</keyword>
<feature type="coiled-coil region" evidence="1">
    <location>
        <begin position="290"/>
        <end position="367"/>
    </location>
</feature>
<dbReference type="RefSeq" id="XP_015664121.1">
    <property type="nucleotide sequence ID" value="XM_015796113.1"/>
</dbReference>
<dbReference type="Proteomes" id="UP000037923">
    <property type="component" value="Unassembled WGS sequence"/>
</dbReference>
<feature type="compositionally biased region" description="Low complexity" evidence="2">
    <location>
        <begin position="102"/>
        <end position="140"/>
    </location>
</feature>
<dbReference type="OrthoDB" id="265772at2759"/>
<feature type="compositionally biased region" description="Acidic residues" evidence="2">
    <location>
        <begin position="172"/>
        <end position="185"/>
    </location>
</feature>
<organism evidence="3 4">
    <name type="scientific">Leptomonas pyrrhocoris</name>
    <name type="common">Firebug parasite</name>
    <dbReference type="NCBI Taxonomy" id="157538"/>
    <lineage>
        <taxon>Eukaryota</taxon>
        <taxon>Discoba</taxon>
        <taxon>Euglenozoa</taxon>
        <taxon>Kinetoplastea</taxon>
        <taxon>Metakinetoplastina</taxon>
        <taxon>Trypanosomatida</taxon>
        <taxon>Trypanosomatidae</taxon>
        <taxon>Leishmaniinae</taxon>
        <taxon>Leptomonas</taxon>
    </lineage>
</organism>
<dbReference type="AlphaFoldDB" id="A0A0N0DZV7"/>
<feature type="region of interest" description="Disordered" evidence="2">
    <location>
        <begin position="1"/>
        <end position="190"/>
    </location>
</feature>